<protein>
    <submittedName>
        <fullName evidence="3">Uncharacterized protein</fullName>
    </submittedName>
</protein>
<gene>
    <name evidence="3" type="ORF">SCODWIG_02691</name>
</gene>
<dbReference type="InterPro" id="IPR027417">
    <property type="entry name" value="P-loop_NTPase"/>
</dbReference>
<dbReference type="PANTHER" id="PTHR23389">
    <property type="entry name" value="CHROMOSOME TRANSMISSION FIDELITY FACTOR 18"/>
    <property type="match status" value="1"/>
</dbReference>
<evidence type="ECO:0000256" key="1">
    <source>
        <dbReference type="ARBA" id="ARBA00022705"/>
    </source>
</evidence>
<proteinExistence type="predicted"/>
<dbReference type="GO" id="GO:0005634">
    <property type="term" value="C:nucleus"/>
    <property type="evidence" value="ECO:0007669"/>
    <property type="project" value="TreeGrafter"/>
</dbReference>
<dbReference type="VEuPathDB" id="FungiDB:SCODWIG_02691"/>
<name>A0A376B9X9_9ASCO</name>
<keyword evidence="4" id="KW-1185">Reference proteome</keyword>
<sequence length="875" mass="101574">MVVSKKKVRNIDDLFEPRVKRTKPDNFIEQNTPSDEIYVSSTSTPLFIEVNSTVDAANTVVNTTDLNPNTQDTLDLELSSPLMIEENDLMPKEKTEQKSSQTKTIKNDKTGPITDQEVLKSNSHTNNDHNNKISIKDILSCQKKRKTASITNEKDIIEILDDTSQFQGTNVSKSNSENVGSHKKKLITSLLNGNNSTTITASEKQQKKIKIQNAKKKLTSILSGNSAIEFKRYSTVSKDEQMKLPLFPKLQHVGYTSQIFDYNGMNNDYLTFLDKKKGVKECLQKDENFVHNTLPDQYLGNKGSTSSANHEKYPINIKPECFENITSLWCNYFKPENVSDLLIPRKFADHFLDYLEKSFDKLKTTNTRNKLKNNYNNNKTNTTTEFDDFIVPDEFLYEEIKESGCEGSIIDYVPIIIVYGENVGKNALISTCLKDCDIFEINSGINRGKKDITSTVVEASTSYFLNQEQITSNTNTNFGNDLNTFTTNTGKRRGVILFDDVDVLIKENDKFFWNCVEKVLEVSRKPVILTCRDINYIPMNLRYCCELEMGLFEIPKPDDEQLIKYCQSSLNKNNISLPIEVITYLNKKYHSDIRKIFMELQFICMGKQFTIQEQPENLRERNDEGLISLQDYSEFHNNLSLTDVLSKNVENKSNLRKATELIQLSNGQDHCKINPDTLICYMKRYTDYNNMNALEEYELNIGKYIYKELTRLNYIEDWRVPDNFVRMFDKSMLYLSKKVTDRQKLSEQYGRIQRTRYSKRKKYELLRYFGRHSENSDSDRLSENSMDQVKTGILIAHPEIRELKTFILPAILEFATVDENSKNKNMHLFTHLKTKFPEWSKNEIFEYLLENKLLEPVWFNHDPKDLLNVYINSKK</sequence>
<reference evidence="4" key="1">
    <citation type="submission" date="2018-06" db="EMBL/GenBank/DDBJ databases">
        <authorList>
            <person name="Guldener U."/>
        </authorList>
    </citation>
    <scope>NUCLEOTIDE SEQUENCE [LARGE SCALE GENOMIC DNA]</scope>
    <source>
        <strain evidence="4">UTAD17</strain>
    </source>
</reference>
<dbReference type="Gene3D" id="3.40.50.300">
    <property type="entry name" value="P-loop containing nucleotide triphosphate hydrolases"/>
    <property type="match status" value="1"/>
</dbReference>
<organism evidence="3 4">
    <name type="scientific">Saccharomycodes ludwigii</name>
    <dbReference type="NCBI Taxonomy" id="36035"/>
    <lineage>
        <taxon>Eukaryota</taxon>
        <taxon>Fungi</taxon>
        <taxon>Dikarya</taxon>
        <taxon>Ascomycota</taxon>
        <taxon>Saccharomycotina</taxon>
        <taxon>Saccharomycetes</taxon>
        <taxon>Saccharomycodales</taxon>
        <taxon>Saccharomycodaceae</taxon>
        <taxon>Saccharomycodes</taxon>
    </lineage>
</organism>
<keyword evidence="1" id="KW-0235">DNA replication</keyword>
<dbReference type="Proteomes" id="UP000262825">
    <property type="component" value="Unassembled WGS sequence"/>
</dbReference>
<dbReference type="PANTHER" id="PTHR23389:SF6">
    <property type="entry name" value="REPLICATION FACTOR C SUBUNIT 1"/>
    <property type="match status" value="1"/>
</dbReference>
<evidence type="ECO:0000256" key="2">
    <source>
        <dbReference type="SAM" id="MobiDB-lite"/>
    </source>
</evidence>
<dbReference type="GO" id="GO:0003677">
    <property type="term" value="F:DNA binding"/>
    <property type="evidence" value="ECO:0007669"/>
    <property type="project" value="TreeGrafter"/>
</dbReference>
<dbReference type="AlphaFoldDB" id="A0A376B9X9"/>
<feature type="region of interest" description="Disordered" evidence="2">
    <location>
        <begin position="91"/>
        <end position="111"/>
    </location>
</feature>
<evidence type="ECO:0000313" key="4">
    <source>
        <dbReference type="Proteomes" id="UP000262825"/>
    </source>
</evidence>
<dbReference type="GO" id="GO:0006260">
    <property type="term" value="P:DNA replication"/>
    <property type="evidence" value="ECO:0007669"/>
    <property type="project" value="UniProtKB-KW"/>
</dbReference>
<accession>A0A376B9X9</accession>
<evidence type="ECO:0000313" key="3">
    <source>
        <dbReference type="EMBL" id="SSD60930.1"/>
    </source>
</evidence>
<dbReference type="SUPFAM" id="SSF52540">
    <property type="entry name" value="P-loop containing nucleoside triphosphate hydrolases"/>
    <property type="match status" value="1"/>
</dbReference>
<dbReference type="EMBL" id="UFAJ01000502">
    <property type="protein sequence ID" value="SSD60930.1"/>
    <property type="molecule type" value="Genomic_DNA"/>
</dbReference>